<accession>A0ABD0LVT3</accession>
<comment type="subcellular location">
    <subcellularLocation>
        <location evidence="9">Mitochondrion</location>
    </subcellularLocation>
    <subcellularLocation>
        <location evidence="9">Mitochondrion inner membrane</location>
    </subcellularLocation>
</comment>
<evidence type="ECO:0000256" key="1">
    <source>
        <dbReference type="ARBA" id="ARBA00007479"/>
    </source>
</evidence>
<keyword evidence="2 9" id="KW-0813">Transport</keyword>
<dbReference type="InterPro" id="IPR013837">
    <property type="entry name" value="ATP_synth_F0_suB"/>
</dbReference>
<evidence type="ECO:0000313" key="10">
    <source>
        <dbReference type="EMBL" id="KAK7503286.1"/>
    </source>
</evidence>
<dbReference type="SUPFAM" id="SSF161060">
    <property type="entry name" value="ATP synthase B chain-like"/>
    <property type="match status" value="1"/>
</dbReference>
<evidence type="ECO:0000313" key="11">
    <source>
        <dbReference type="Proteomes" id="UP001519460"/>
    </source>
</evidence>
<evidence type="ECO:0000256" key="8">
    <source>
        <dbReference type="ARBA" id="ARBA00023136"/>
    </source>
</evidence>
<reference evidence="10 11" key="1">
    <citation type="journal article" date="2023" name="Sci. Data">
        <title>Genome assembly of the Korean intertidal mud-creeper Batillaria attramentaria.</title>
        <authorList>
            <person name="Patra A.K."/>
            <person name="Ho P.T."/>
            <person name="Jun S."/>
            <person name="Lee S.J."/>
            <person name="Kim Y."/>
            <person name="Won Y.J."/>
        </authorList>
    </citation>
    <scope>NUCLEOTIDE SEQUENCE [LARGE SCALE GENOMIC DNA]</scope>
    <source>
        <strain evidence="10">Wonlab-2016</strain>
    </source>
</reference>
<dbReference type="AlphaFoldDB" id="A0ABD0LVT3"/>
<evidence type="ECO:0000256" key="5">
    <source>
        <dbReference type="ARBA" id="ARBA00022792"/>
    </source>
</evidence>
<evidence type="ECO:0000256" key="4">
    <source>
        <dbReference type="ARBA" id="ARBA00022781"/>
    </source>
</evidence>
<dbReference type="PANTHER" id="PTHR12733:SF3">
    <property type="entry name" value="ATP SYNTHASE F(0) COMPLEX SUBUNIT B1, MITOCHONDRIAL"/>
    <property type="match status" value="1"/>
</dbReference>
<dbReference type="GO" id="GO:0005743">
    <property type="term" value="C:mitochondrial inner membrane"/>
    <property type="evidence" value="ECO:0007669"/>
    <property type="project" value="UniProtKB-SubCell"/>
</dbReference>
<comment type="function">
    <text evidence="9">Subunit b, of the mitochondrial membrane ATP synthase complex (F(1)F(0) ATP synthase or Complex V) that produces ATP from ADP in the presence of a proton gradient across the membrane which is generated by electron transport complexes of the respiratory chain. ATP synthase complex consist of a soluble F(1) head domain - the catalytic core - and a membrane F(1) domain - the membrane proton channel. These two domains are linked by a central stalk rotating inside the F(1) region and a stationary peripheral stalk. During catalysis, ATP synthesis in the catalytic domain of F(1) is coupled via a rotary mechanism of the central stalk subunits to proton translocation. In vivo, can only synthesize ATP although its ATP hydrolase activity can be activated artificially in vitro. Part of the complex F(0) domain. Part of the complex F(0) domain and the peripheric stalk, which acts as a stator to hold the catalytic alpha(3)beta(3) subcomplex and subunit a/ATP6 static relative to the rotary elements.</text>
</comment>
<dbReference type="GO" id="GO:0015986">
    <property type="term" value="P:proton motive force-driven ATP synthesis"/>
    <property type="evidence" value="ECO:0007669"/>
    <property type="project" value="UniProtKB-UniRule"/>
</dbReference>
<comment type="similarity">
    <text evidence="1 9">Belongs to the eukaryotic ATPase B chain family.</text>
</comment>
<organism evidence="10 11">
    <name type="scientific">Batillaria attramentaria</name>
    <dbReference type="NCBI Taxonomy" id="370345"/>
    <lineage>
        <taxon>Eukaryota</taxon>
        <taxon>Metazoa</taxon>
        <taxon>Spiralia</taxon>
        <taxon>Lophotrochozoa</taxon>
        <taxon>Mollusca</taxon>
        <taxon>Gastropoda</taxon>
        <taxon>Caenogastropoda</taxon>
        <taxon>Sorbeoconcha</taxon>
        <taxon>Cerithioidea</taxon>
        <taxon>Batillariidae</taxon>
        <taxon>Batillaria</taxon>
    </lineage>
</organism>
<dbReference type="PANTHER" id="PTHR12733">
    <property type="entry name" value="MITOCHONDRIAL ATP SYNTHASE B CHAIN"/>
    <property type="match status" value="1"/>
</dbReference>
<dbReference type="GO" id="GO:0045259">
    <property type="term" value="C:proton-transporting ATP synthase complex"/>
    <property type="evidence" value="ECO:0007669"/>
    <property type="project" value="UniProtKB-KW"/>
</dbReference>
<dbReference type="InterPro" id="IPR008688">
    <property type="entry name" value="ATP_synth_Bsub_B/MI25"/>
</dbReference>
<keyword evidence="8 9" id="KW-0472">Membrane</keyword>
<name>A0ABD0LVT3_9CAEN</name>
<sequence>MLSTFAVRSGAFTVLLRSQAPRVLAVVPVGSRSKSAAAERVRDWEEASKIFYGPERDTKNFPHPVMADRSGKCRMGFIPEEWFNFFYEKTGVTGPYVFGVGLLTTLLSKEIWVIDHGFAEVIGFYGALWFLTRTIGPKFANWMDKRNETTTEERFIKPIRDAKETAQKTIAVNEKAIWREEGLRYLWDAKRENVGLQLEAAYRQRLNEIFKDIKRRLDYQVEVGSVKRRFEQQHLVNWVVHNVKQSITPQQETASIKDCIANLKRLAAANAPPAAPAPAK</sequence>
<dbReference type="Gene3D" id="1.20.5.2210">
    <property type="match status" value="1"/>
</dbReference>
<dbReference type="GO" id="GO:0015078">
    <property type="term" value="F:proton transmembrane transporter activity"/>
    <property type="evidence" value="ECO:0007669"/>
    <property type="project" value="UniProtKB-UniRule"/>
</dbReference>
<keyword evidence="3 9" id="KW-0138">CF(0)</keyword>
<keyword evidence="6 9" id="KW-0406">Ion transport</keyword>
<keyword evidence="4 9" id="KW-0375">Hydrogen ion transport</keyword>
<proteinExistence type="inferred from homology"/>
<evidence type="ECO:0000256" key="7">
    <source>
        <dbReference type="ARBA" id="ARBA00023128"/>
    </source>
</evidence>
<evidence type="ECO:0000256" key="2">
    <source>
        <dbReference type="ARBA" id="ARBA00022448"/>
    </source>
</evidence>
<protein>
    <recommendedName>
        <fullName evidence="9">ATP synthase subunit b</fullName>
    </recommendedName>
</protein>
<evidence type="ECO:0000256" key="3">
    <source>
        <dbReference type="ARBA" id="ARBA00022547"/>
    </source>
</evidence>
<keyword evidence="5 9" id="KW-0999">Mitochondrion inner membrane</keyword>
<dbReference type="Proteomes" id="UP001519460">
    <property type="component" value="Unassembled WGS sequence"/>
</dbReference>
<dbReference type="Pfam" id="PF05405">
    <property type="entry name" value="Mt_ATP-synt_B"/>
    <property type="match status" value="1"/>
</dbReference>
<comment type="subunit">
    <text evidence="9">F-type ATPases have 2 components, CF(1) - the catalytic core - and CF(0) - the membrane proton channel. CF(1) and CF(0) have multiple subunits.</text>
</comment>
<gene>
    <name evidence="10" type="ORF">BaRGS_00005551</name>
</gene>
<dbReference type="EMBL" id="JACVVK020000021">
    <property type="protein sequence ID" value="KAK7503286.1"/>
    <property type="molecule type" value="Genomic_DNA"/>
</dbReference>
<keyword evidence="11" id="KW-1185">Reference proteome</keyword>
<keyword evidence="7 9" id="KW-0496">Mitochondrion</keyword>
<evidence type="ECO:0000256" key="9">
    <source>
        <dbReference type="RuleBase" id="RU368017"/>
    </source>
</evidence>
<evidence type="ECO:0000256" key="6">
    <source>
        <dbReference type="ARBA" id="ARBA00023065"/>
    </source>
</evidence>
<comment type="caution">
    <text evidence="10">The sequence shown here is derived from an EMBL/GenBank/DDBJ whole genome shotgun (WGS) entry which is preliminary data.</text>
</comment>